<dbReference type="Proteomes" id="UP000007110">
    <property type="component" value="Unassembled WGS sequence"/>
</dbReference>
<keyword evidence="1" id="KW-0732">Signal</keyword>
<accession>A0A7M7RHV0</accession>
<evidence type="ECO:0000313" key="3">
    <source>
        <dbReference type="Proteomes" id="UP000007110"/>
    </source>
</evidence>
<sequence length="226" mass="25723">MAILFQVLRQFVVLAVYCFVASLANPITMPPTTAVPTMAATTQVAYDSYLLIVQEVEMFQGQFTPMLNSFKTDRLLQSDAQAPDLDIRGFLTVNDLPPTFERHSMTEAELLPKHKMFLQTYDEVMKSLKTEEVLAVSTHPESYSNNFTPSYDEALVHIRRLLYKVSELMTLQNIADGPSQTFDGFQALPHNYQIHNTRSLYVLQSIDEYISASLIDYHRLLSQSQS</sequence>
<organism evidence="2 3">
    <name type="scientific">Strongylocentrotus purpuratus</name>
    <name type="common">Purple sea urchin</name>
    <dbReference type="NCBI Taxonomy" id="7668"/>
    <lineage>
        <taxon>Eukaryota</taxon>
        <taxon>Metazoa</taxon>
        <taxon>Echinodermata</taxon>
        <taxon>Eleutherozoa</taxon>
        <taxon>Echinozoa</taxon>
        <taxon>Echinoidea</taxon>
        <taxon>Euechinoidea</taxon>
        <taxon>Echinacea</taxon>
        <taxon>Camarodonta</taxon>
        <taxon>Echinidea</taxon>
        <taxon>Strongylocentrotidae</taxon>
        <taxon>Strongylocentrotus</taxon>
    </lineage>
</organism>
<dbReference type="AlphaFoldDB" id="A0A7M7RHV0"/>
<feature type="chain" id="PRO_5029445791" evidence="1">
    <location>
        <begin position="25"/>
        <end position="226"/>
    </location>
</feature>
<reference evidence="3" key="1">
    <citation type="submission" date="2015-02" db="EMBL/GenBank/DDBJ databases">
        <title>Genome sequencing for Strongylocentrotus purpuratus.</title>
        <authorList>
            <person name="Murali S."/>
            <person name="Liu Y."/>
            <person name="Vee V."/>
            <person name="English A."/>
            <person name="Wang M."/>
            <person name="Skinner E."/>
            <person name="Han Y."/>
            <person name="Muzny D.M."/>
            <person name="Worley K.C."/>
            <person name="Gibbs R.A."/>
        </authorList>
    </citation>
    <scope>NUCLEOTIDE SEQUENCE</scope>
</reference>
<reference evidence="2" key="2">
    <citation type="submission" date="2021-01" db="UniProtKB">
        <authorList>
            <consortium name="EnsemblMetazoa"/>
        </authorList>
    </citation>
    <scope>IDENTIFICATION</scope>
</reference>
<dbReference type="OrthoDB" id="10381823at2759"/>
<dbReference type="GeneID" id="583513"/>
<name>A0A7M7RHV0_STRPU</name>
<feature type="signal peptide" evidence="1">
    <location>
        <begin position="1"/>
        <end position="24"/>
    </location>
</feature>
<evidence type="ECO:0000313" key="2">
    <source>
        <dbReference type="EnsemblMetazoa" id="XP_800231"/>
    </source>
</evidence>
<evidence type="ECO:0000256" key="1">
    <source>
        <dbReference type="SAM" id="SignalP"/>
    </source>
</evidence>
<keyword evidence="3" id="KW-1185">Reference proteome</keyword>
<dbReference type="EnsemblMetazoa" id="XM_795138">
    <property type="protein sequence ID" value="XP_800231"/>
    <property type="gene ID" value="LOC583513"/>
</dbReference>
<dbReference type="RefSeq" id="XP_800231.1">
    <property type="nucleotide sequence ID" value="XM_795138.5"/>
</dbReference>
<proteinExistence type="predicted"/>
<protein>
    <submittedName>
        <fullName evidence="2">Uncharacterized protein</fullName>
    </submittedName>
</protein>